<dbReference type="Proteomes" id="UP000316429">
    <property type="component" value="Unassembled WGS sequence"/>
</dbReference>
<dbReference type="RefSeq" id="WP_140831738.1">
    <property type="nucleotide sequence ID" value="NZ_VFYP01000006.1"/>
</dbReference>
<dbReference type="AlphaFoldDB" id="A0A504TTW5"/>
<evidence type="ECO:0000313" key="1">
    <source>
        <dbReference type="EMBL" id="TPP04937.1"/>
    </source>
</evidence>
<gene>
    <name evidence="1" type="ORF">FJQ55_21130</name>
</gene>
<sequence>MIFISSDLSEQELADSPLAINGMKLLRYAEQSGGIPLTQSLGAFHRKCVEWAAQEFYWPGFEPEVLYSVNKVLNEPDFPPLSILHHGLQDLRLIRHYKGKAVLTKAGRSILGDHGALQAFLIEWILAAPLQESLSPAGAALFWDLRHMLGVVSNRMGEWVTLGTFTEWALPVELFPGRGPLGPRHEASFFIAYNFIRPLTWLGLLQNSPQNTPGLAVTDRQFRKSEIFDKVIKITLPNDIRAIGVH</sequence>
<keyword evidence="2" id="KW-1185">Reference proteome</keyword>
<protein>
    <submittedName>
        <fullName evidence="1">Uncharacterized protein</fullName>
    </submittedName>
</protein>
<name>A0A504TTW5_9HYPH</name>
<evidence type="ECO:0000313" key="2">
    <source>
        <dbReference type="Proteomes" id="UP000316429"/>
    </source>
</evidence>
<dbReference type="EMBL" id="VFYP01000006">
    <property type="protein sequence ID" value="TPP04937.1"/>
    <property type="molecule type" value="Genomic_DNA"/>
</dbReference>
<reference evidence="1 2" key="1">
    <citation type="submission" date="2019-06" db="EMBL/GenBank/DDBJ databases">
        <title>Rhizobium sp. CL12 isolated from roots of soybean.</title>
        <authorList>
            <person name="Wang C."/>
        </authorList>
    </citation>
    <scope>NUCLEOTIDE SEQUENCE [LARGE SCALE GENOMIC DNA]</scope>
    <source>
        <strain evidence="1 2">CL12</strain>
    </source>
</reference>
<accession>A0A504TTW5</accession>
<organism evidence="1 2">
    <name type="scientific">Rhizobium glycinendophyticum</name>
    <dbReference type="NCBI Taxonomy" id="2589807"/>
    <lineage>
        <taxon>Bacteria</taxon>
        <taxon>Pseudomonadati</taxon>
        <taxon>Pseudomonadota</taxon>
        <taxon>Alphaproteobacteria</taxon>
        <taxon>Hyphomicrobiales</taxon>
        <taxon>Rhizobiaceae</taxon>
        <taxon>Rhizobium/Agrobacterium group</taxon>
        <taxon>Rhizobium</taxon>
    </lineage>
</organism>
<proteinExistence type="predicted"/>
<comment type="caution">
    <text evidence="1">The sequence shown here is derived from an EMBL/GenBank/DDBJ whole genome shotgun (WGS) entry which is preliminary data.</text>
</comment>